<dbReference type="Proteomes" id="UP000283634">
    <property type="component" value="Unassembled WGS sequence"/>
</dbReference>
<dbReference type="Gene3D" id="2.130.10.10">
    <property type="entry name" value="YVTN repeat-like/Quinoprotein amine dehydrogenase"/>
    <property type="match status" value="2"/>
</dbReference>
<evidence type="ECO:0000256" key="1">
    <source>
        <dbReference type="ARBA" id="ARBA00022574"/>
    </source>
</evidence>
<dbReference type="InterPro" id="IPR036322">
    <property type="entry name" value="WD40_repeat_dom_sf"/>
</dbReference>
<evidence type="ECO:0000256" key="2">
    <source>
        <dbReference type="ARBA" id="ARBA00022737"/>
    </source>
</evidence>
<name>A0A422MS86_TRYRA</name>
<dbReference type="GO" id="GO:0051260">
    <property type="term" value="P:protein homooligomerization"/>
    <property type="evidence" value="ECO:0007669"/>
    <property type="project" value="InterPro"/>
</dbReference>
<dbReference type="InterPro" id="IPR001680">
    <property type="entry name" value="WD40_rpt"/>
</dbReference>
<dbReference type="SUPFAM" id="SSF50978">
    <property type="entry name" value="WD40 repeat-like"/>
    <property type="match status" value="1"/>
</dbReference>
<protein>
    <recommendedName>
        <fullName evidence="4">Potassium channel tetramerisation-type BTB domain-containing protein</fullName>
    </recommendedName>
</protein>
<evidence type="ECO:0000259" key="4">
    <source>
        <dbReference type="Pfam" id="PF02214"/>
    </source>
</evidence>
<evidence type="ECO:0000313" key="6">
    <source>
        <dbReference type="Proteomes" id="UP000283634"/>
    </source>
</evidence>
<dbReference type="CDD" id="cd18316">
    <property type="entry name" value="BTB_POZ_KCTD-like"/>
    <property type="match status" value="1"/>
</dbReference>
<keyword evidence="1 3" id="KW-0853">WD repeat</keyword>
<reference evidence="5 6" key="1">
    <citation type="journal article" date="2018" name="BMC Genomics">
        <title>Genomic comparison of Trypanosoma conorhini and Trypanosoma rangeli to Trypanosoma cruzi strains of high and low virulence.</title>
        <authorList>
            <person name="Bradwell K.R."/>
            <person name="Koparde V.N."/>
            <person name="Matveyev A.V."/>
            <person name="Serrano M.G."/>
            <person name="Alves J.M."/>
            <person name="Parikh H."/>
            <person name="Huang B."/>
            <person name="Lee V."/>
            <person name="Espinosa-Alvarez O."/>
            <person name="Ortiz P.A."/>
            <person name="Costa-Martins A.G."/>
            <person name="Teixeira M.M."/>
            <person name="Buck G.A."/>
        </authorList>
    </citation>
    <scope>NUCLEOTIDE SEQUENCE [LARGE SCALE GENOMIC DNA]</scope>
    <source>
        <strain evidence="5 6">AM80</strain>
    </source>
</reference>
<dbReference type="GeneID" id="40333918"/>
<dbReference type="InterPro" id="IPR015943">
    <property type="entry name" value="WD40/YVTN_repeat-like_dom_sf"/>
</dbReference>
<accession>A0A422MS86</accession>
<dbReference type="PANTHER" id="PTHR19848">
    <property type="entry name" value="WD40 REPEAT PROTEIN"/>
    <property type="match status" value="1"/>
</dbReference>
<gene>
    <name evidence="5" type="ORF">TraAM80_09985</name>
</gene>
<dbReference type="OrthoDB" id="6077599at2759"/>
<dbReference type="PROSITE" id="PS50082">
    <property type="entry name" value="WD_REPEATS_2"/>
    <property type="match status" value="2"/>
</dbReference>
<feature type="domain" description="Potassium channel tetramerisation-type BTB" evidence="4">
    <location>
        <begin position="146"/>
        <end position="214"/>
    </location>
</feature>
<dbReference type="PROSITE" id="PS50294">
    <property type="entry name" value="WD_REPEATS_REGION"/>
    <property type="match status" value="1"/>
</dbReference>
<dbReference type="Pfam" id="PF00400">
    <property type="entry name" value="WD40"/>
    <property type="match status" value="2"/>
</dbReference>
<dbReference type="SMART" id="SM00320">
    <property type="entry name" value="WD40"/>
    <property type="match status" value="4"/>
</dbReference>
<proteinExistence type="predicted"/>
<keyword evidence="2" id="KW-0677">Repeat</keyword>
<keyword evidence="6" id="KW-1185">Reference proteome</keyword>
<dbReference type="SUPFAM" id="SSF54695">
    <property type="entry name" value="POZ domain"/>
    <property type="match status" value="1"/>
</dbReference>
<dbReference type="PANTHER" id="PTHR19848:SF8">
    <property type="entry name" value="F-BOX AND WD REPEAT DOMAIN CONTAINING 7"/>
    <property type="match status" value="1"/>
</dbReference>
<dbReference type="InterPro" id="IPR003131">
    <property type="entry name" value="T1-type_BTB"/>
</dbReference>
<feature type="repeat" description="WD" evidence="3">
    <location>
        <begin position="471"/>
        <end position="502"/>
    </location>
</feature>
<sequence length="639" mass="70716">MQHSLEYKKELPSQLVRAAFPEDLSRCSCRGPGRGGAEVRNAAFFFVLPFFFMLALQYSMTANSDTADVTGLRLDSVISNFEGVKSITGLPKGAFIATLVRFMQETLEPRLTEEGEVRRHLGEVEQQRQRVHRLLEDVSLAGELMSLNVGGRGFTVLRRTLGTVPESMLALLASEWLKIECDASGAIFLDRSPDLFGEILPYLRLRADYRRSGKKPLEGHDENVNEVDEEAIMTQLTETNWRHMSSRELYLLATEANYYNLKSLELYLRRYTQQRWIEYGRFVVSQEDATHDSHADEPHFTGVTSSGDAVLCLSYDEESSVCAAGRKSGVVAVYFLPSLVRLVTLSRHASCVTAVLVTPKHIFSAGHDGFITVGHSQEGSFALICNVCAHEGVIYDLLLLPDRLTLISSGEDGAINVWKLTHGYQTVLEESVATLSSVRCLAAYRHHIFASCREQILVFDLDKGDLLPQRGKFHTAPIRCLAMNEYKGILASGGWDGMIYIWGAKEIVSLSCKEPQGLEDECFVPLYAVTQCDSWVTHILFVGSLLAASCGSVINFFACDLASRIVRCVRTDGAAKANRGRRNEFVRVFLAAEHVNCLLIGGLDGTLIALQNCLFAGTGREVEAKSCQCGRGEELAPPA</sequence>
<evidence type="ECO:0000313" key="5">
    <source>
        <dbReference type="EMBL" id="RNE96041.1"/>
    </source>
</evidence>
<evidence type="ECO:0000256" key="3">
    <source>
        <dbReference type="PROSITE-ProRule" id="PRU00221"/>
    </source>
</evidence>
<dbReference type="InterPro" id="IPR011333">
    <property type="entry name" value="SKP1/BTB/POZ_sf"/>
</dbReference>
<dbReference type="Gene3D" id="3.30.710.10">
    <property type="entry name" value="Potassium Channel Kv1.1, Chain A"/>
    <property type="match status" value="1"/>
</dbReference>
<dbReference type="RefSeq" id="XP_029233504.1">
    <property type="nucleotide sequence ID" value="XM_029386638.1"/>
</dbReference>
<dbReference type="AlphaFoldDB" id="A0A422MS86"/>
<dbReference type="Pfam" id="PF02214">
    <property type="entry name" value="BTB_2"/>
    <property type="match status" value="1"/>
</dbReference>
<dbReference type="EMBL" id="MKGL01000754">
    <property type="protein sequence ID" value="RNE96041.1"/>
    <property type="molecule type" value="Genomic_DNA"/>
</dbReference>
<comment type="caution">
    <text evidence="5">The sequence shown here is derived from an EMBL/GenBank/DDBJ whole genome shotgun (WGS) entry which is preliminary data.</text>
</comment>
<feature type="repeat" description="WD" evidence="3">
    <location>
        <begin position="387"/>
        <end position="428"/>
    </location>
</feature>
<organism evidence="5 6">
    <name type="scientific">Trypanosoma rangeli</name>
    <dbReference type="NCBI Taxonomy" id="5698"/>
    <lineage>
        <taxon>Eukaryota</taxon>
        <taxon>Discoba</taxon>
        <taxon>Euglenozoa</taxon>
        <taxon>Kinetoplastea</taxon>
        <taxon>Metakinetoplastina</taxon>
        <taxon>Trypanosomatida</taxon>
        <taxon>Trypanosomatidae</taxon>
        <taxon>Trypanosoma</taxon>
        <taxon>Herpetosoma</taxon>
    </lineage>
</organism>